<feature type="transmembrane region" description="Helical" evidence="2">
    <location>
        <begin position="115"/>
        <end position="135"/>
    </location>
</feature>
<feature type="transmembrane region" description="Helical" evidence="2">
    <location>
        <begin position="175"/>
        <end position="195"/>
    </location>
</feature>
<feature type="region of interest" description="Disordered" evidence="1">
    <location>
        <begin position="1"/>
        <end position="25"/>
    </location>
</feature>
<dbReference type="InterPro" id="IPR036938">
    <property type="entry name" value="PAP2/HPO_sf"/>
</dbReference>
<evidence type="ECO:0000259" key="3">
    <source>
        <dbReference type="Pfam" id="PF01569"/>
    </source>
</evidence>
<keyword evidence="2" id="KW-0472">Membrane</keyword>
<feature type="transmembrane region" description="Helical" evidence="2">
    <location>
        <begin position="83"/>
        <end position="103"/>
    </location>
</feature>
<keyword evidence="5" id="KW-1185">Reference proteome</keyword>
<comment type="caution">
    <text evidence="4">The sequence shown here is derived from an EMBL/GenBank/DDBJ whole genome shotgun (WGS) entry which is preliminary data.</text>
</comment>
<feature type="transmembrane region" description="Helical" evidence="2">
    <location>
        <begin position="201"/>
        <end position="222"/>
    </location>
</feature>
<dbReference type="SUPFAM" id="SSF48317">
    <property type="entry name" value="Acid phosphatase/Vanadium-dependent haloperoxidase"/>
    <property type="match status" value="1"/>
</dbReference>
<accession>A0ABS5F4U0</accession>
<name>A0ABS5F4U0_9PROT</name>
<feature type="transmembrane region" description="Helical" evidence="2">
    <location>
        <begin position="29"/>
        <end position="48"/>
    </location>
</feature>
<dbReference type="InterPro" id="IPR000326">
    <property type="entry name" value="PAP2/HPO"/>
</dbReference>
<dbReference type="CDD" id="cd01610">
    <property type="entry name" value="PAP2_like"/>
    <property type="match status" value="1"/>
</dbReference>
<evidence type="ECO:0000313" key="4">
    <source>
        <dbReference type="EMBL" id="MBR0667511.1"/>
    </source>
</evidence>
<evidence type="ECO:0000313" key="5">
    <source>
        <dbReference type="Proteomes" id="UP001196870"/>
    </source>
</evidence>
<evidence type="ECO:0000256" key="2">
    <source>
        <dbReference type="SAM" id="Phobius"/>
    </source>
</evidence>
<gene>
    <name evidence="4" type="ORF">GXW71_24355</name>
</gene>
<sequence>MSSRRAYPQTVPAVSRRGEPPRPARRPRAGAILAMLLGIGGFLAVFAARRGGDALYWNKWLIAELAREVERLPAWAPEAVRDIAGLGSPAVLAVVAAAIFLAVMARDGLGPAIGVPLMLGFLAVAAALLKLGFVHSGPAAPDLTTQLLQAGFPSANALFAGVLWARLFRLLGEGAFLPFVGWLLAGVVCLARISLGQHAPADVAAGLCAALVVLGALAWAGAAGKR</sequence>
<dbReference type="Pfam" id="PF01569">
    <property type="entry name" value="PAP2"/>
    <property type="match status" value="1"/>
</dbReference>
<organism evidence="4 5">
    <name type="scientific">Plastoroseomonas hellenica</name>
    <dbReference type="NCBI Taxonomy" id="2687306"/>
    <lineage>
        <taxon>Bacteria</taxon>
        <taxon>Pseudomonadati</taxon>
        <taxon>Pseudomonadota</taxon>
        <taxon>Alphaproteobacteria</taxon>
        <taxon>Acetobacterales</taxon>
        <taxon>Acetobacteraceae</taxon>
        <taxon>Plastoroseomonas</taxon>
    </lineage>
</organism>
<dbReference type="Proteomes" id="UP001196870">
    <property type="component" value="Unassembled WGS sequence"/>
</dbReference>
<feature type="domain" description="Phosphatidic acid phosphatase type 2/haloperoxidase" evidence="3">
    <location>
        <begin position="144"/>
        <end position="218"/>
    </location>
</feature>
<keyword evidence="2" id="KW-1133">Transmembrane helix</keyword>
<dbReference type="EMBL" id="JAAGBB010000036">
    <property type="protein sequence ID" value="MBR0667511.1"/>
    <property type="molecule type" value="Genomic_DNA"/>
</dbReference>
<protein>
    <submittedName>
        <fullName evidence="4">Phosphatase PAP2 family protein</fullName>
    </submittedName>
</protein>
<dbReference type="Gene3D" id="1.20.144.10">
    <property type="entry name" value="Phosphatidic acid phosphatase type 2/haloperoxidase"/>
    <property type="match status" value="1"/>
</dbReference>
<dbReference type="RefSeq" id="WP_211855291.1">
    <property type="nucleotide sequence ID" value="NZ_JAAGBB010000036.1"/>
</dbReference>
<evidence type="ECO:0000256" key="1">
    <source>
        <dbReference type="SAM" id="MobiDB-lite"/>
    </source>
</evidence>
<keyword evidence="2" id="KW-0812">Transmembrane</keyword>
<reference evidence="5" key="1">
    <citation type="journal article" date="2021" name="Syst. Appl. Microbiol.">
        <title>Roseomonas hellenica sp. nov., isolated from roots of wild-growing Alkanna tinctoria.</title>
        <authorList>
            <person name="Rat A."/>
            <person name="Naranjo H.D."/>
            <person name="Lebbe L."/>
            <person name="Cnockaert M."/>
            <person name="Krigas N."/>
            <person name="Grigoriadou K."/>
            <person name="Maloupa E."/>
            <person name="Willems A."/>
        </authorList>
    </citation>
    <scope>NUCLEOTIDE SEQUENCE [LARGE SCALE GENOMIC DNA]</scope>
    <source>
        <strain evidence="5">LMG 31523</strain>
    </source>
</reference>
<proteinExistence type="predicted"/>